<evidence type="ECO:0000313" key="2">
    <source>
        <dbReference type="EMBL" id="EDY64851.1"/>
    </source>
</evidence>
<name>B5HDE0_STRE2</name>
<dbReference type="AlphaFoldDB" id="B5HDE0"/>
<keyword evidence="1" id="KW-0732">Signal</keyword>
<sequence length="216" mass="22651">MMRRRDAALAATVSLALCFGATACGGDEEPEAKRTAAEEQCGGVLSPAALTALEQVMGKQFSDAGDATTDETVEQLRGDYGKRLNWSRGKQFCEISKTEGGVNSMTVSFSLYAPDDLSGSKHAANLHAYPMGKEALAGAEDAYLYFECVSPELEGSKSRPARIAGHLSQSEPPSDTAEVHKANMAVLHSAAVAVAGELKCEGQAGLPAEPKLTPTD</sequence>
<feature type="signal peptide" evidence="1">
    <location>
        <begin position="1"/>
        <end position="23"/>
    </location>
</feature>
<organism evidence="2 3">
    <name type="scientific">Streptomyces pristinaespiralis (strain ATCC 25486 / DSM 40338 / CBS 914.69 / JCM 4507 / KCC S-0507 / NBRC 13074 / NRRL 2958 / 5647)</name>
    <dbReference type="NCBI Taxonomy" id="457429"/>
    <lineage>
        <taxon>Bacteria</taxon>
        <taxon>Bacillati</taxon>
        <taxon>Actinomycetota</taxon>
        <taxon>Actinomycetes</taxon>
        <taxon>Kitasatosporales</taxon>
        <taxon>Streptomycetaceae</taxon>
        <taxon>Streptomyces</taxon>
    </lineage>
</organism>
<evidence type="ECO:0000313" key="3">
    <source>
        <dbReference type="Proteomes" id="UP000002805"/>
    </source>
</evidence>
<gene>
    <name evidence="2" type="ORF">SSDG_03171</name>
</gene>
<dbReference type="EMBL" id="CM000950">
    <property type="protein sequence ID" value="EDY64851.1"/>
    <property type="molecule type" value="Genomic_DNA"/>
</dbReference>
<dbReference type="Proteomes" id="UP000002805">
    <property type="component" value="Chromosome"/>
</dbReference>
<evidence type="ECO:0000256" key="1">
    <source>
        <dbReference type="SAM" id="SignalP"/>
    </source>
</evidence>
<reference evidence="3" key="1">
    <citation type="submission" date="2008-02" db="EMBL/GenBank/DDBJ databases">
        <authorList>
            <consortium name="The Broad Institute Genome Sequencing Platform"/>
            <person name="Fischbach M."/>
            <person name="Ward D."/>
            <person name="Young S."/>
            <person name="Jaffe D."/>
            <person name="Gnerre S."/>
            <person name="Berlin A."/>
            <person name="Heiman D."/>
            <person name="Hepburn T."/>
            <person name="Sykes S."/>
            <person name="Alvarado L."/>
            <person name="Kodira C.D."/>
            <person name="Straight P."/>
            <person name="Clardy J."/>
            <person name="Hung D."/>
            <person name="Kolter R."/>
            <person name="Mekalanos J."/>
            <person name="Walker S."/>
            <person name="Walsh C.T."/>
            <person name="Lander E."/>
            <person name="Galagan J."/>
            <person name="Nusbaum C."/>
            <person name="Birren B."/>
        </authorList>
    </citation>
    <scope>NUCLEOTIDE SEQUENCE [LARGE SCALE GENOMIC DNA]</scope>
    <source>
        <strain evidence="3">ATCC 25486 / DSM 40338 / CBS 914.69 / JCM 4507 / NBRC 13074 / NRRL 2958 / 5647</strain>
    </source>
</reference>
<accession>B5HDE0</accession>
<feature type="chain" id="PRO_5038497854" description="Lipoprotein" evidence="1">
    <location>
        <begin position="24"/>
        <end position="216"/>
    </location>
</feature>
<dbReference type="HOGENOM" id="CLU_111588_0_0_11"/>
<reference evidence="3" key="2">
    <citation type="submission" date="2009-10" db="EMBL/GenBank/DDBJ databases">
        <title>The genome sequence of Streptomyces pristinaespiralis strain ATCC 25486.</title>
        <authorList>
            <consortium name="The Broad Institute Genome Sequencing Platform"/>
            <consortium name="Broad Institute Microbial Sequencing Center"/>
            <person name="Fischbach M."/>
            <person name="Godfrey P."/>
            <person name="Ward D."/>
            <person name="Young S."/>
            <person name="Zeng Q."/>
            <person name="Koehrsen M."/>
            <person name="Alvarado L."/>
            <person name="Berlin A.M."/>
            <person name="Bochicchio J."/>
            <person name="Borenstein D."/>
            <person name="Chapman S.B."/>
            <person name="Chen Z."/>
            <person name="Engels R."/>
            <person name="Freedman E."/>
            <person name="Gellesch M."/>
            <person name="Goldberg J."/>
            <person name="Griggs A."/>
            <person name="Gujja S."/>
            <person name="Heilman E.R."/>
            <person name="Heiman D.I."/>
            <person name="Hepburn T.A."/>
            <person name="Howarth C."/>
            <person name="Jen D."/>
            <person name="Larson L."/>
            <person name="Lewis B."/>
            <person name="Mehta T."/>
            <person name="Park D."/>
            <person name="Pearson M."/>
            <person name="Richards J."/>
            <person name="Roberts A."/>
            <person name="Saif S."/>
            <person name="Shea T.D."/>
            <person name="Shenoy N."/>
            <person name="Sisk P."/>
            <person name="Stolte C."/>
            <person name="Sykes S.N."/>
            <person name="Thomson T."/>
            <person name="Walk T."/>
            <person name="White J."/>
            <person name="Yandava C."/>
            <person name="Straight P."/>
            <person name="Clardy J."/>
            <person name="Hung D."/>
            <person name="Kolter R."/>
            <person name="Mekalanos J."/>
            <person name="Walker S."/>
            <person name="Walsh C.T."/>
            <person name="Wieland-Brown L.C."/>
            <person name="Haas B."/>
            <person name="Nusbaum C."/>
            <person name="Birren B."/>
        </authorList>
    </citation>
    <scope>NUCLEOTIDE SEQUENCE [LARGE SCALE GENOMIC DNA]</scope>
    <source>
        <strain evidence="3">ATCC 25486 / DSM 40338 / CBS 914.69 / JCM 4507 / NBRC 13074 / NRRL 2958 / 5647</strain>
    </source>
</reference>
<keyword evidence="3" id="KW-1185">Reference proteome</keyword>
<dbReference type="PROSITE" id="PS51257">
    <property type="entry name" value="PROKAR_LIPOPROTEIN"/>
    <property type="match status" value="1"/>
</dbReference>
<protein>
    <recommendedName>
        <fullName evidence="4">Lipoprotein</fullName>
    </recommendedName>
</protein>
<proteinExistence type="predicted"/>
<evidence type="ECO:0008006" key="4">
    <source>
        <dbReference type="Google" id="ProtNLM"/>
    </source>
</evidence>